<protein>
    <submittedName>
        <fullName evidence="1">Uncharacterized protein</fullName>
    </submittedName>
</protein>
<dbReference type="AlphaFoldDB" id="A0A8I1JHG4"/>
<dbReference type="RefSeq" id="WP_040269478.1">
    <property type="nucleotide sequence ID" value="NZ_CAUQUF010000008.1"/>
</dbReference>
<sequence>MPIPSRFFGVTAKQLLVLLTVGCTAAYLLSSHDEPLPQSLALETFIRSQEQVSEQVGAVLGIALVRQVQAYPAYGAPGYTRSLYAVEGERGQLMVTLKQVEGEADAEVTEIRRP</sequence>
<dbReference type="EMBL" id="JAEILH010000053">
    <property type="protein sequence ID" value="MBI6627395.1"/>
    <property type="molecule type" value="Genomic_DNA"/>
</dbReference>
<accession>A0A8I1JHG4</accession>
<gene>
    <name evidence="1" type="ORF">YA0853_27645</name>
</gene>
<reference evidence="1" key="1">
    <citation type="submission" date="2020-12" db="EMBL/GenBank/DDBJ databases">
        <title>Comparative genomic insights into the epidemiology and virulence of plant pathogenic Pseudomonads from Turkey.</title>
        <authorList>
            <person name="Dillon M."/>
            <person name="Ruiz-Bedoya T."/>
            <person name="Bendalovic-Torma C."/>
            <person name="Guttman K.M."/>
            <person name="Kwak H."/>
            <person name="Middleton M.A."/>
            <person name="Wang P.W."/>
            <person name="Horuz S."/>
            <person name="Aysan Y."/>
            <person name="Guttman D.S."/>
        </authorList>
    </citation>
    <scope>NUCLEOTIDE SEQUENCE</scope>
    <source>
        <strain evidence="1">S5_IA_3a</strain>
    </source>
</reference>
<name>A0A8I1JHG4_9PSED</name>
<comment type="caution">
    <text evidence="1">The sequence shown here is derived from an EMBL/GenBank/DDBJ whole genome shotgun (WGS) entry which is preliminary data.</text>
</comment>
<organism evidence="1 2">
    <name type="scientific">Pseudomonas rhodesiae</name>
    <dbReference type="NCBI Taxonomy" id="76760"/>
    <lineage>
        <taxon>Bacteria</taxon>
        <taxon>Pseudomonadati</taxon>
        <taxon>Pseudomonadota</taxon>
        <taxon>Gammaproteobacteria</taxon>
        <taxon>Pseudomonadales</taxon>
        <taxon>Pseudomonadaceae</taxon>
        <taxon>Pseudomonas</taxon>
    </lineage>
</organism>
<dbReference type="Proteomes" id="UP000645865">
    <property type="component" value="Unassembled WGS sequence"/>
</dbReference>
<evidence type="ECO:0000313" key="1">
    <source>
        <dbReference type="EMBL" id="MBI6627395.1"/>
    </source>
</evidence>
<proteinExistence type="predicted"/>
<evidence type="ECO:0000313" key="2">
    <source>
        <dbReference type="Proteomes" id="UP000645865"/>
    </source>
</evidence>